<keyword evidence="8" id="KW-0597">Phosphoprotein</keyword>
<feature type="region of interest" description="Disordered" evidence="18">
    <location>
        <begin position="898"/>
        <end position="944"/>
    </location>
</feature>
<dbReference type="GO" id="GO:0005886">
    <property type="term" value="C:plasma membrane"/>
    <property type="evidence" value="ECO:0007669"/>
    <property type="project" value="UniProtKB-SubCell"/>
</dbReference>
<feature type="region of interest" description="Disordered" evidence="18">
    <location>
        <begin position="53"/>
        <end position="154"/>
    </location>
</feature>
<feature type="compositionally biased region" description="Low complexity" evidence="18">
    <location>
        <begin position="1065"/>
        <end position="1083"/>
    </location>
</feature>
<dbReference type="PROSITE" id="PS50011">
    <property type="entry name" value="PROTEIN_KINASE_DOM"/>
    <property type="match status" value="1"/>
</dbReference>
<dbReference type="InParanoid" id="G0V9H7"/>
<dbReference type="GO" id="GO:0004674">
    <property type="term" value="F:protein serine/threonine kinase activity"/>
    <property type="evidence" value="ECO:0007669"/>
    <property type="project" value="UniProtKB-KW"/>
</dbReference>
<dbReference type="KEGG" id="ncs:NCAS_0B05090"/>
<dbReference type="AlphaFoldDB" id="G0V9H7"/>
<feature type="region of interest" description="Disordered" evidence="18">
    <location>
        <begin position="769"/>
        <end position="794"/>
    </location>
</feature>
<dbReference type="PROSITE" id="PS50032">
    <property type="entry name" value="KA1"/>
    <property type="match status" value="1"/>
</dbReference>
<dbReference type="HOGENOM" id="CLU_002664_5_1_1"/>
<evidence type="ECO:0000256" key="10">
    <source>
        <dbReference type="ARBA" id="ARBA00022741"/>
    </source>
</evidence>
<evidence type="ECO:0000313" key="22">
    <source>
        <dbReference type="Proteomes" id="UP000001640"/>
    </source>
</evidence>
<evidence type="ECO:0000256" key="14">
    <source>
        <dbReference type="ARBA" id="ARBA00048679"/>
    </source>
</evidence>
<comment type="catalytic activity">
    <reaction evidence="14">
        <text>L-seryl-[protein] + ATP = O-phospho-L-seryl-[protein] + ADP + H(+)</text>
        <dbReference type="Rhea" id="RHEA:17989"/>
        <dbReference type="Rhea" id="RHEA-COMP:9863"/>
        <dbReference type="Rhea" id="RHEA-COMP:11604"/>
        <dbReference type="ChEBI" id="CHEBI:15378"/>
        <dbReference type="ChEBI" id="CHEBI:29999"/>
        <dbReference type="ChEBI" id="CHEBI:30616"/>
        <dbReference type="ChEBI" id="CHEBI:83421"/>
        <dbReference type="ChEBI" id="CHEBI:456216"/>
        <dbReference type="EC" id="2.7.11.1"/>
    </reaction>
</comment>
<dbReference type="GO" id="GO:0005524">
    <property type="term" value="F:ATP binding"/>
    <property type="evidence" value="ECO:0007669"/>
    <property type="project" value="UniProtKB-UniRule"/>
</dbReference>
<evidence type="ECO:0000256" key="6">
    <source>
        <dbReference type="ARBA" id="ARBA00022490"/>
    </source>
</evidence>
<dbReference type="GeneID" id="96902151"/>
<evidence type="ECO:0000256" key="17">
    <source>
        <dbReference type="PROSITE-ProRule" id="PRU10141"/>
    </source>
</evidence>
<evidence type="ECO:0000256" key="1">
    <source>
        <dbReference type="ARBA" id="ARBA00004413"/>
    </source>
</evidence>
<feature type="compositionally biased region" description="Polar residues" evidence="18">
    <location>
        <begin position="824"/>
        <end position="836"/>
    </location>
</feature>
<dbReference type="Pfam" id="PF02149">
    <property type="entry name" value="KA1"/>
    <property type="match status" value="1"/>
</dbReference>
<feature type="region of interest" description="Disordered" evidence="18">
    <location>
        <begin position="667"/>
        <end position="707"/>
    </location>
</feature>
<dbReference type="RefSeq" id="XP_003674965.1">
    <property type="nucleotide sequence ID" value="XM_003674917.1"/>
</dbReference>
<reference key="2">
    <citation type="submission" date="2011-08" db="EMBL/GenBank/DDBJ databases">
        <title>Genome sequence of Naumovozyma castellii.</title>
        <authorList>
            <person name="Gordon J.L."/>
            <person name="Armisen D."/>
            <person name="Proux-Wera E."/>
            <person name="OhEigeartaigh S.S."/>
            <person name="Byrne K.P."/>
            <person name="Wolfe K.H."/>
        </authorList>
    </citation>
    <scope>NUCLEOTIDE SEQUENCE</scope>
    <source>
        <strain>Type strain:CBS 4309</strain>
    </source>
</reference>
<keyword evidence="22" id="KW-1185">Reference proteome</keyword>
<feature type="compositionally biased region" description="Polar residues" evidence="18">
    <location>
        <begin position="694"/>
        <end position="704"/>
    </location>
</feature>
<feature type="compositionally biased region" description="Basic residues" evidence="18">
    <location>
        <begin position="857"/>
        <end position="872"/>
    </location>
</feature>
<dbReference type="FunCoup" id="G0V9H7">
    <property type="interactions" value="291"/>
</dbReference>
<evidence type="ECO:0000256" key="13">
    <source>
        <dbReference type="ARBA" id="ARBA00047899"/>
    </source>
</evidence>
<keyword evidence="7" id="KW-0723">Serine/threonine-protein kinase</keyword>
<keyword evidence="12 17" id="KW-0067">ATP-binding</keyword>
<feature type="domain" description="Protein kinase" evidence="19">
    <location>
        <begin position="162"/>
        <end position="440"/>
    </location>
</feature>
<dbReference type="EC" id="2.7.11.1" evidence="4"/>
<evidence type="ECO:0000256" key="2">
    <source>
        <dbReference type="ARBA" id="ARBA00004496"/>
    </source>
</evidence>
<dbReference type="PANTHER" id="PTHR24346:SF82">
    <property type="entry name" value="KP78A-RELATED"/>
    <property type="match status" value="1"/>
</dbReference>
<feature type="compositionally biased region" description="Polar residues" evidence="18">
    <location>
        <begin position="749"/>
        <end position="761"/>
    </location>
</feature>
<feature type="compositionally biased region" description="Polar residues" evidence="18">
    <location>
        <begin position="909"/>
        <end position="938"/>
    </location>
</feature>
<comment type="catalytic activity">
    <reaction evidence="13">
        <text>L-threonyl-[protein] + ATP = O-phospho-L-threonyl-[protein] + ADP + H(+)</text>
        <dbReference type="Rhea" id="RHEA:46608"/>
        <dbReference type="Rhea" id="RHEA-COMP:11060"/>
        <dbReference type="Rhea" id="RHEA-COMP:11605"/>
        <dbReference type="ChEBI" id="CHEBI:15378"/>
        <dbReference type="ChEBI" id="CHEBI:30013"/>
        <dbReference type="ChEBI" id="CHEBI:30616"/>
        <dbReference type="ChEBI" id="CHEBI:61977"/>
        <dbReference type="ChEBI" id="CHEBI:456216"/>
        <dbReference type="EC" id="2.7.11.1"/>
    </reaction>
</comment>
<evidence type="ECO:0000259" key="20">
    <source>
        <dbReference type="PROSITE" id="PS50032"/>
    </source>
</evidence>
<dbReference type="Gene3D" id="1.10.510.10">
    <property type="entry name" value="Transferase(Phosphotransferase) domain 1"/>
    <property type="match status" value="1"/>
</dbReference>
<dbReference type="PROSITE" id="PS00107">
    <property type="entry name" value="PROTEIN_KINASE_ATP"/>
    <property type="match status" value="1"/>
</dbReference>
<dbReference type="InterPro" id="IPR011009">
    <property type="entry name" value="Kinase-like_dom_sf"/>
</dbReference>
<evidence type="ECO:0000256" key="8">
    <source>
        <dbReference type="ARBA" id="ARBA00022553"/>
    </source>
</evidence>
<dbReference type="GO" id="GO:0005737">
    <property type="term" value="C:cytoplasm"/>
    <property type="evidence" value="ECO:0007669"/>
    <property type="project" value="UniProtKB-SubCell"/>
</dbReference>
<organism evidence="21 22">
    <name type="scientific">Naumovozyma castellii</name>
    <name type="common">Yeast</name>
    <name type="synonym">Saccharomyces castellii</name>
    <dbReference type="NCBI Taxonomy" id="27288"/>
    <lineage>
        <taxon>Eukaryota</taxon>
        <taxon>Fungi</taxon>
        <taxon>Dikarya</taxon>
        <taxon>Ascomycota</taxon>
        <taxon>Saccharomycotina</taxon>
        <taxon>Saccharomycetes</taxon>
        <taxon>Saccharomycetales</taxon>
        <taxon>Saccharomycetaceae</taxon>
        <taxon>Naumovozyma</taxon>
    </lineage>
</organism>
<dbReference type="SUPFAM" id="SSF103243">
    <property type="entry name" value="KA1-like"/>
    <property type="match status" value="1"/>
</dbReference>
<dbReference type="GO" id="GO:0045921">
    <property type="term" value="P:positive regulation of exocytosis"/>
    <property type="evidence" value="ECO:0007669"/>
    <property type="project" value="EnsemblFungi"/>
</dbReference>
<evidence type="ECO:0000259" key="19">
    <source>
        <dbReference type="PROSITE" id="PS50011"/>
    </source>
</evidence>
<dbReference type="Pfam" id="PF00069">
    <property type="entry name" value="Pkinase"/>
    <property type="match status" value="1"/>
</dbReference>
<comment type="similarity">
    <text evidence="3">Belongs to the protein kinase superfamily. CAMK Ser/Thr protein kinase family. NIM1 subfamily.</text>
</comment>
<feature type="region of interest" description="Disordered" evidence="18">
    <location>
        <begin position="742"/>
        <end position="761"/>
    </location>
</feature>
<keyword evidence="10 17" id="KW-0547">Nucleotide-binding</keyword>
<sequence length="1210" mass="136624">MQSTNTEDGDYHVNTQFRIGGTNSIPQEPRNIASTQPSTVAPATLRMMGKQNNYANNHEHGVPQSTQYPQYAPNRQRPLMPPVNLSHPMPNPNLDTNQAINAPPQLSPVETKKAPDFPEQQSQFNSNATTPSRHPTTGNANNNATSNQNEPKQFHRKSLGDWDFLETVGAGSMGKVKLARHHQTKEICAIKIVNRAMKAFLHKEQSMPPPRTEQEVLERQKKLEKEISRDKRTIREASLGQVLYHPHICRLFEMCTMSNHFYMLFEYVSGGQLLDYIIQHGSLREHHARKFARGIASALEYIHANNIVHRDLKIENIMISTSGEIKIIDFGLSNVFDRKKQLHTFCGSLYFAAPELLKAHPYTGPEVDVWSFGVVLYVLVCGKVPFDDENSSVLHEKIKQGKVDYPNHLSIEVISLLSKMLVVDPLRRASLKQVVEHPWMTRGYDYPPPSYVPRRIPMTPEIIDNNVIREMFRLEFIDGVEECRRSLIKIITEESYLDLSRKFWQLMERTNAQNISSTSANGSTYYKQPFEDPTQAYHPLLSIYYLVTEMLARKAAKLQRKEAAQQLQLLKQKTTAEQNTDSNLSNTQDQQILKSPIPSIQINRHEPDVINNGPSGGRRPLKIIVPPKLTMPEQAHTSPTSRKSSDTHNISDVVLNTPQPQSIEYQQRNVSPTAQEHQDKNKSFGGIFRKLSQRRPQQNDSYNKQRVPADMVQHAPQVQTENMNLQRVPKTHARTVSEYVPSMTKPPISYNSNQTNTGNNVRNYLHPNYRDETIRSPMRSVSQKQKNELPALPSNAEKLVQQQLEKQLDSNMVKLNVKDDKTNTPENTKSEQQPNDNSEDNTDIDENNPLPPLNVIKGRKYHPSARAKSVGHARRESLKYMRPPVPQQSYAQEVDGNGFLEYSDDNKSDSAGPSHQTSENKDSNANTTHVTDVENTLPTPDKESVEKIAEGELTDDQILDQASKAPAGSMPSIDYPRSLFLKGFFSVQTTSSKPLPIVRYKIISVLKKLNIDFKEVKGGFICVQKNPIHILPEPSDENQPRREFLAPPQADVLSMLSTPETDIASYGRRSSSRQSSLRRQGSYKFGQPGIPMTPSATNQHERNISIIASPIQIPDNNISEELSTASLEHIQPDDILTTSRIQDMNKIESDGASSSNGNGAIGMSRTPLKFEIHIVKVRIVGLAGVHFKKVSGNTWLYKELASHILKDLNL</sequence>
<dbReference type="SMART" id="SM00220">
    <property type="entry name" value="S_TKc"/>
    <property type="match status" value="1"/>
</dbReference>
<accession>G0V9H7</accession>
<evidence type="ECO:0000256" key="11">
    <source>
        <dbReference type="ARBA" id="ARBA00022777"/>
    </source>
</evidence>
<name>G0V9H7_NAUCA</name>
<dbReference type="GO" id="GO:0006887">
    <property type="term" value="P:exocytosis"/>
    <property type="evidence" value="ECO:0007669"/>
    <property type="project" value="UniProtKB-KW"/>
</dbReference>
<dbReference type="Proteomes" id="UP000001640">
    <property type="component" value="Chromosome 2"/>
</dbReference>
<dbReference type="GO" id="GO:0106310">
    <property type="term" value="F:protein serine kinase activity"/>
    <property type="evidence" value="ECO:0007669"/>
    <property type="project" value="RHEA"/>
</dbReference>
<keyword evidence="11" id="KW-0418">Kinase</keyword>
<dbReference type="GO" id="GO:0035556">
    <property type="term" value="P:intracellular signal transduction"/>
    <property type="evidence" value="ECO:0007669"/>
    <property type="project" value="TreeGrafter"/>
</dbReference>
<dbReference type="CDD" id="cd14077">
    <property type="entry name" value="STKc_Kin1_2"/>
    <property type="match status" value="1"/>
</dbReference>
<dbReference type="eggNOG" id="KOG0583">
    <property type="taxonomic scope" value="Eukaryota"/>
</dbReference>
<dbReference type="InterPro" id="IPR028375">
    <property type="entry name" value="KA1/Ssp2_C"/>
</dbReference>
<dbReference type="GO" id="GO:0000226">
    <property type="term" value="P:microtubule cytoskeleton organization"/>
    <property type="evidence" value="ECO:0007669"/>
    <property type="project" value="TreeGrafter"/>
</dbReference>
<dbReference type="PROSITE" id="PS00108">
    <property type="entry name" value="PROTEIN_KINASE_ST"/>
    <property type="match status" value="1"/>
</dbReference>
<evidence type="ECO:0000256" key="15">
    <source>
        <dbReference type="ARBA" id="ARBA00057072"/>
    </source>
</evidence>
<evidence type="ECO:0000256" key="9">
    <source>
        <dbReference type="ARBA" id="ARBA00022679"/>
    </source>
</evidence>
<dbReference type="GO" id="GO:0005935">
    <property type="term" value="C:cellular bud neck"/>
    <property type="evidence" value="ECO:0007669"/>
    <property type="project" value="EnsemblFungi"/>
</dbReference>
<evidence type="ECO:0000256" key="4">
    <source>
        <dbReference type="ARBA" id="ARBA00012513"/>
    </source>
</evidence>
<dbReference type="InterPro" id="IPR001772">
    <property type="entry name" value="KA1_dom"/>
</dbReference>
<dbReference type="InterPro" id="IPR008271">
    <property type="entry name" value="Ser/Thr_kinase_AS"/>
</dbReference>
<dbReference type="EMBL" id="HE576753">
    <property type="protein sequence ID" value="CCC68593.1"/>
    <property type="molecule type" value="Genomic_DNA"/>
</dbReference>
<evidence type="ECO:0000256" key="18">
    <source>
        <dbReference type="SAM" id="MobiDB-lite"/>
    </source>
</evidence>
<feature type="compositionally biased region" description="Low complexity" evidence="18">
    <location>
        <begin position="136"/>
        <end position="149"/>
    </location>
</feature>
<feature type="compositionally biased region" description="Polar residues" evidence="18">
    <location>
        <begin position="635"/>
        <end position="648"/>
    </location>
</feature>
<reference evidence="21 22" key="1">
    <citation type="journal article" date="2011" name="Proc. Natl. Acad. Sci. U.S.A.">
        <title>Evolutionary erosion of yeast sex chromosomes by mating-type switching accidents.</title>
        <authorList>
            <person name="Gordon J.L."/>
            <person name="Armisen D."/>
            <person name="Proux-Wera E."/>
            <person name="Oheigeartaigh S.S."/>
            <person name="Byrne K.P."/>
            <person name="Wolfe K.H."/>
        </authorList>
    </citation>
    <scope>NUCLEOTIDE SEQUENCE [LARGE SCALE GENOMIC DNA]</scope>
    <source>
        <strain evidence="22">ATCC 76901 / BCRC 22586 / CBS 4309 / NBRC 1992 / NRRL Y-12630</strain>
    </source>
</reference>
<dbReference type="PANTHER" id="PTHR24346">
    <property type="entry name" value="MAP/MICROTUBULE AFFINITY-REGULATING KINASE"/>
    <property type="match status" value="1"/>
</dbReference>
<feature type="compositionally biased region" description="Acidic residues" evidence="18">
    <location>
        <begin position="837"/>
        <end position="846"/>
    </location>
</feature>
<dbReference type="InterPro" id="IPR000719">
    <property type="entry name" value="Prot_kinase_dom"/>
</dbReference>
<feature type="domain" description="KA1" evidence="20">
    <location>
        <begin position="1161"/>
        <end position="1210"/>
    </location>
</feature>
<proteinExistence type="inferred from homology"/>
<evidence type="ECO:0000313" key="21">
    <source>
        <dbReference type="EMBL" id="CCC68593.1"/>
    </source>
</evidence>
<feature type="region of interest" description="Disordered" evidence="18">
    <location>
        <begin position="808"/>
        <end position="875"/>
    </location>
</feature>
<comment type="function">
    <text evidence="15">Serine/threonine protein kinase involved in the regulation of exocytosis. Induces phosphorylation of SEC9 and its release from the plasma membrane to the cytosol.</text>
</comment>
<evidence type="ECO:0000256" key="5">
    <source>
        <dbReference type="ARBA" id="ARBA00022483"/>
    </source>
</evidence>
<evidence type="ECO:0000256" key="12">
    <source>
        <dbReference type="ARBA" id="ARBA00022840"/>
    </source>
</evidence>
<keyword evidence="6" id="KW-0963">Cytoplasm</keyword>
<comment type="subcellular location">
    <subcellularLocation>
        <location evidence="1">Cell membrane</location>
        <topology evidence="1">Peripheral membrane protein</topology>
        <orientation evidence="1">Cytoplasmic side</orientation>
    </subcellularLocation>
    <subcellularLocation>
        <location evidence="2">Cytoplasm</location>
    </subcellularLocation>
</comment>
<dbReference type="FunFam" id="1.10.510.10:FF:000333">
    <property type="entry name" value="Non-specific serine/threonine protein kinase"/>
    <property type="match status" value="1"/>
</dbReference>
<keyword evidence="5" id="KW-0268">Exocytosis</keyword>
<dbReference type="OrthoDB" id="1928777at2759"/>
<feature type="binding site" evidence="17">
    <location>
        <position position="198"/>
    </location>
    <ligand>
        <name>ATP</name>
        <dbReference type="ChEBI" id="CHEBI:30616"/>
    </ligand>
</feature>
<evidence type="ECO:0000256" key="3">
    <source>
        <dbReference type="ARBA" id="ARBA00010791"/>
    </source>
</evidence>
<dbReference type="SUPFAM" id="SSF56112">
    <property type="entry name" value="Protein kinase-like (PK-like)"/>
    <property type="match status" value="1"/>
</dbReference>
<dbReference type="OMA" id="MPEQAHT"/>
<feature type="compositionally biased region" description="Polar residues" evidence="18">
    <location>
        <begin position="119"/>
        <end position="135"/>
    </location>
</feature>
<evidence type="ECO:0000256" key="7">
    <source>
        <dbReference type="ARBA" id="ARBA00022527"/>
    </source>
</evidence>
<protein>
    <recommendedName>
        <fullName evidence="4">non-specific serine/threonine protein kinase</fullName>
        <ecNumber evidence="4">2.7.11.1</ecNumber>
    </recommendedName>
</protein>
<evidence type="ECO:0000256" key="16">
    <source>
        <dbReference type="ARBA" id="ARBA00064158"/>
    </source>
</evidence>
<dbReference type="GO" id="GO:1903896">
    <property type="term" value="P:positive regulation of IRE1-mediated unfolded protein response"/>
    <property type="evidence" value="ECO:0007669"/>
    <property type="project" value="EnsemblFungi"/>
</dbReference>
<keyword evidence="9" id="KW-0808">Transferase</keyword>
<feature type="region of interest" description="Disordered" evidence="18">
    <location>
        <begin position="1063"/>
        <end position="1090"/>
    </location>
</feature>
<dbReference type="InterPro" id="IPR017441">
    <property type="entry name" value="Protein_kinase_ATP_BS"/>
</dbReference>
<dbReference type="STRING" id="1064592.G0V9H7"/>
<comment type="subunit">
    <text evidence="16">Interacts with SEC9 and SRO7.</text>
</comment>
<feature type="region of interest" description="Disordered" evidence="18">
    <location>
        <begin position="597"/>
        <end position="648"/>
    </location>
</feature>
<dbReference type="Gene3D" id="3.30.310.80">
    <property type="entry name" value="Kinase associated domain 1, KA1"/>
    <property type="match status" value="1"/>
</dbReference>
<dbReference type="GO" id="GO:0005934">
    <property type="term" value="C:cellular bud tip"/>
    <property type="evidence" value="ECO:0007669"/>
    <property type="project" value="EnsemblFungi"/>
</dbReference>
<gene>
    <name evidence="21" type="primary">NCAS0B05090</name>
    <name evidence="21" type="ordered locus">NCAS_0B05090</name>
</gene>